<proteinExistence type="predicted"/>
<dbReference type="AlphaFoldDB" id="A0AAE3VQD0"/>
<feature type="region of interest" description="Disordered" evidence="1">
    <location>
        <begin position="211"/>
        <end position="230"/>
    </location>
</feature>
<name>A0AAE3VQD0_9HYPH</name>
<keyword evidence="3" id="KW-1185">Reference proteome</keyword>
<comment type="caution">
    <text evidence="2">The sequence shown here is derived from an EMBL/GenBank/DDBJ whole genome shotgun (WGS) entry which is preliminary data.</text>
</comment>
<dbReference type="InterPro" id="IPR018575">
    <property type="entry name" value="Restrct_endonuc_II_Eco29kI"/>
</dbReference>
<gene>
    <name evidence="2" type="ORF">J2S73_002841</name>
</gene>
<protein>
    <recommendedName>
        <fullName evidence="4">Eco29kI restriction endonuclease</fullName>
    </recommendedName>
</protein>
<evidence type="ECO:0000313" key="3">
    <source>
        <dbReference type="Proteomes" id="UP001229244"/>
    </source>
</evidence>
<feature type="compositionally biased region" description="Acidic residues" evidence="1">
    <location>
        <begin position="215"/>
        <end position="230"/>
    </location>
</feature>
<dbReference type="Proteomes" id="UP001229244">
    <property type="component" value="Unassembled WGS sequence"/>
</dbReference>
<evidence type="ECO:0008006" key="4">
    <source>
        <dbReference type="Google" id="ProtNLM"/>
    </source>
</evidence>
<accession>A0AAE3VQD0</accession>
<dbReference type="RefSeq" id="WP_306886205.1">
    <property type="nucleotide sequence ID" value="NZ_JAUSUL010000002.1"/>
</dbReference>
<reference evidence="2" key="1">
    <citation type="submission" date="2023-07" db="EMBL/GenBank/DDBJ databases">
        <title>Genomic Encyclopedia of Type Strains, Phase IV (KMG-IV): sequencing the most valuable type-strain genomes for metagenomic binning, comparative biology and taxonomic classification.</title>
        <authorList>
            <person name="Goeker M."/>
        </authorList>
    </citation>
    <scope>NUCLEOTIDE SEQUENCE</scope>
    <source>
        <strain evidence="2">DSM 21202</strain>
    </source>
</reference>
<evidence type="ECO:0000313" key="2">
    <source>
        <dbReference type="EMBL" id="MDQ0316384.1"/>
    </source>
</evidence>
<evidence type="ECO:0000256" key="1">
    <source>
        <dbReference type="SAM" id="MobiDB-lite"/>
    </source>
</evidence>
<dbReference type="EMBL" id="JAUSUL010000002">
    <property type="protein sequence ID" value="MDQ0316384.1"/>
    <property type="molecule type" value="Genomic_DNA"/>
</dbReference>
<sequence>MAKTESYNPLDKFNIAKSIESEVLARPAAPLAEVGGITGAGVYVIYYTGDFAAYAPVANANQNGELTQPIYVGKAIPRGGRKGGLATDIAAKGNALADRLRQHAASIDEAQNLNLEHFFVRHLVVDDIWIPLGENMLIETFKPIWNRAIDGFGNKDPGRRRSTQYRSPWDVLHPGRKFAEKLAESPATPDLLLQRIGDYFADRPLTKLPRAVVEQQEEEEVDAEDAADDL</sequence>
<organism evidence="2 3">
    <name type="scientific">Amorphus orientalis</name>
    <dbReference type="NCBI Taxonomy" id="649198"/>
    <lineage>
        <taxon>Bacteria</taxon>
        <taxon>Pseudomonadati</taxon>
        <taxon>Pseudomonadota</taxon>
        <taxon>Alphaproteobacteria</taxon>
        <taxon>Hyphomicrobiales</taxon>
        <taxon>Amorphaceae</taxon>
        <taxon>Amorphus</taxon>
    </lineage>
</organism>
<dbReference type="Pfam" id="PF09517">
    <property type="entry name" value="RE_Eco29kI"/>
    <property type="match status" value="1"/>
</dbReference>